<protein>
    <submittedName>
        <fullName evidence="2">PCMD domain-containing protein</fullName>
    </submittedName>
</protein>
<proteinExistence type="predicted"/>
<comment type="caution">
    <text evidence="2">The sequence shown here is derived from an EMBL/GenBank/DDBJ whole genome shotgun (WGS) entry which is preliminary data.</text>
</comment>
<feature type="domain" description="Putative carbohydrate metabolism" evidence="1">
    <location>
        <begin position="136"/>
        <end position="379"/>
    </location>
</feature>
<dbReference type="EMBL" id="JABKKE010000028">
    <property type="protein sequence ID" value="NPE15138.1"/>
    <property type="molecule type" value="Genomic_DNA"/>
</dbReference>
<evidence type="ECO:0000313" key="3">
    <source>
        <dbReference type="Proteomes" id="UP001193734"/>
    </source>
</evidence>
<sequence>MQSSKLIWVIILLCGCLSSCFKEEPLNAECDIESVWVHTDNPDDFFFNRTDTIINVPYSKSEITFYVKRNSDITHMAPMFKITEGATIEPANGSLQDFSRGPVTYKVTSQDKQWNRVYNVAFQERSRTVTDTLKFDFDNYELDKEYGKFYVWYDKNEDGKTTYLWATGNPGFRYAYSTMKDPDRYPTTPIAEGIDGASVKLETRSTGAFGVINNKRIAAGNLFYGFFDTKYVLTETMKSTNFGHPFDKTPIKFEGYYRYKSGDKYQDKNGNEIPGKKDQGSIYSVMYRNHDNAGNEVMLHGDDVLTNPHIVAVARMVDVTGTEDWTKFELDFKYFDNIDETLLNNYGYNLAIVFSSSYEGDHFEGAVGSTLLIDKVRLICKKTE</sequence>
<evidence type="ECO:0000313" key="2">
    <source>
        <dbReference type="EMBL" id="NPE15138.1"/>
    </source>
</evidence>
<dbReference type="InterPro" id="IPR038653">
    <property type="entry name" value="Put_CMD_sf"/>
</dbReference>
<dbReference type="Proteomes" id="UP001193734">
    <property type="component" value="Unassembled WGS sequence"/>
</dbReference>
<dbReference type="InterPro" id="IPR025112">
    <property type="entry name" value="PCMD"/>
</dbReference>
<dbReference type="Gene3D" id="2.60.120.890">
    <property type="entry name" value="BT2081, beta-jelly-roll domain"/>
    <property type="match status" value="1"/>
</dbReference>
<reference evidence="2 3" key="1">
    <citation type="submission" date="2020-05" db="EMBL/GenBank/DDBJ databases">
        <title>Distinct polysaccharide utilization as determinants for interspecies competition between intestinal Prevotella spp.</title>
        <authorList>
            <person name="Galvez E.J.C."/>
            <person name="Iljazovic A."/>
            <person name="Strowig T."/>
        </authorList>
    </citation>
    <scope>NUCLEOTIDE SEQUENCE [LARGE SCALE GENOMIC DNA]</scope>
    <source>
        <strain evidence="2 3">PROD</strain>
    </source>
</reference>
<dbReference type="Gene3D" id="2.60.40.2340">
    <property type="match status" value="1"/>
</dbReference>
<dbReference type="PROSITE" id="PS51257">
    <property type="entry name" value="PROKAR_LIPOPROTEIN"/>
    <property type="match status" value="1"/>
</dbReference>
<gene>
    <name evidence="2" type="ORF">HPS55_12575</name>
</gene>
<dbReference type="Pfam" id="PF13201">
    <property type="entry name" value="PCMD"/>
    <property type="match status" value="1"/>
</dbReference>
<keyword evidence="3" id="KW-1185">Reference proteome</keyword>
<dbReference type="RefSeq" id="WP_172178590.1">
    <property type="nucleotide sequence ID" value="NZ_CASGKG010000040.1"/>
</dbReference>
<evidence type="ECO:0000259" key="1">
    <source>
        <dbReference type="Pfam" id="PF13201"/>
    </source>
</evidence>
<name>A0ABX2B0V4_9BACT</name>
<accession>A0ABX2B0V4</accession>
<organism evidence="2 3">
    <name type="scientific">Xylanibacter rodentium</name>
    <dbReference type="NCBI Taxonomy" id="2736289"/>
    <lineage>
        <taxon>Bacteria</taxon>
        <taxon>Pseudomonadati</taxon>
        <taxon>Bacteroidota</taxon>
        <taxon>Bacteroidia</taxon>
        <taxon>Bacteroidales</taxon>
        <taxon>Prevotellaceae</taxon>
        <taxon>Xylanibacter</taxon>
    </lineage>
</organism>